<dbReference type="Proteomes" id="UP000887458">
    <property type="component" value="Unassembled WGS sequence"/>
</dbReference>
<reference evidence="1 2" key="2">
    <citation type="journal article" date="2022" name="Mol. Biol. Evol.">
        <title>Comparative Genomics Reveals Insights into the Divergent Evolution of Astigmatic Mites and Household Pest Adaptations.</title>
        <authorList>
            <person name="Xiong Q."/>
            <person name="Wan A.T."/>
            <person name="Liu X."/>
            <person name="Fung C.S."/>
            <person name="Xiao X."/>
            <person name="Malainual N."/>
            <person name="Hou J."/>
            <person name="Wang L."/>
            <person name="Wang M."/>
            <person name="Yang K.Y."/>
            <person name="Cui Y."/>
            <person name="Leung E.L."/>
            <person name="Nong W."/>
            <person name="Shin S.K."/>
            <person name="Au S.W."/>
            <person name="Jeong K.Y."/>
            <person name="Chew F.T."/>
            <person name="Hui J.H."/>
            <person name="Leung T.F."/>
            <person name="Tungtrongchitr A."/>
            <person name="Zhong N."/>
            <person name="Liu Z."/>
            <person name="Tsui S.K."/>
        </authorList>
    </citation>
    <scope>NUCLEOTIDE SEQUENCE [LARGE SCALE GENOMIC DNA]</scope>
    <source>
        <strain evidence="1">Derp</strain>
    </source>
</reference>
<dbReference type="EMBL" id="NJHN03000037">
    <property type="protein sequence ID" value="KAH9422198.1"/>
    <property type="molecule type" value="Genomic_DNA"/>
</dbReference>
<organism evidence="1 2">
    <name type="scientific">Dermatophagoides pteronyssinus</name>
    <name type="common">European house dust mite</name>
    <dbReference type="NCBI Taxonomy" id="6956"/>
    <lineage>
        <taxon>Eukaryota</taxon>
        <taxon>Metazoa</taxon>
        <taxon>Ecdysozoa</taxon>
        <taxon>Arthropoda</taxon>
        <taxon>Chelicerata</taxon>
        <taxon>Arachnida</taxon>
        <taxon>Acari</taxon>
        <taxon>Acariformes</taxon>
        <taxon>Sarcoptiformes</taxon>
        <taxon>Astigmata</taxon>
        <taxon>Psoroptidia</taxon>
        <taxon>Analgoidea</taxon>
        <taxon>Pyroglyphidae</taxon>
        <taxon>Dermatophagoidinae</taxon>
        <taxon>Dermatophagoides</taxon>
    </lineage>
</organism>
<name>A0ABQ8JHW4_DERPT</name>
<protein>
    <submittedName>
        <fullName evidence="1">Uncharacterized protein</fullName>
    </submittedName>
</protein>
<gene>
    <name evidence="1" type="ORF">DERP_002494</name>
</gene>
<keyword evidence="2" id="KW-1185">Reference proteome</keyword>
<reference evidence="1 2" key="1">
    <citation type="journal article" date="2018" name="J. Allergy Clin. Immunol.">
        <title>High-quality assembly of Dermatophagoides pteronyssinus genome and transcriptome reveals a wide range of novel allergens.</title>
        <authorList>
            <person name="Liu X.Y."/>
            <person name="Yang K.Y."/>
            <person name="Wang M.Q."/>
            <person name="Kwok J.S."/>
            <person name="Zeng X."/>
            <person name="Yang Z."/>
            <person name="Xiao X.J."/>
            <person name="Lau C.P."/>
            <person name="Li Y."/>
            <person name="Huang Z.M."/>
            <person name="Ba J.G."/>
            <person name="Yim A.K."/>
            <person name="Ouyang C.Y."/>
            <person name="Ngai S.M."/>
            <person name="Chan T.F."/>
            <person name="Leung E.L."/>
            <person name="Liu L."/>
            <person name="Liu Z.G."/>
            <person name="Tsui S.K."/>
        </authorList>
    </citation>
    <scope>NUCLEOTIDE SEQUENCE [LARGE SCALE GENOMIC DNA]</scope>
    <source>
        <strain evidence="1">Derp</strain>
    </source>
</reference>
<proteinExistence type="predicted"/>
<evidence type="ECO:0000313" key="1">
    <source>
        <dbReference type="EMBL" id="KAH9422198.1"/>
    </source>
</evidence>
<comment type="caution">
    <text evidence="1">The sequence shown here is derived from an EMBL/GenBank/DDBJ whole genome shotgun (WGS) entry which is preliminary data.</text>
</comment>
<evidence type="ECO:0000313" key="2">
    <source>
        <dbReference type="Proteomes" id="UP000887458"/>
    </source>
</evidence>
<accession>A0ABQ8JHW4</accession>
<sequence>MDKQQRNKKAKGDPPINENEINRMIDHRCIILEFIHFLRLLNKILVVQAVIDSHRRSQQQ</sequence>